<feature type="region of interest" description="Disordered" evidence="1">
    <location>
        <begin position="1"/>
        <end position="52"/>
    </location>
</feature>
<reference evidence="2 3" key="1">
    <citation type="submission" date="2022-01" db="EMBL/GenBank/DDBJ databases">
        <title>Flavihumibacter sp. nov., isolated from sediment of a river.</title>
        <authorList>
            <person name="Liu H."/>
        </authorList>
    </citation>
    <scope>NUCLEOTIDE SEQUENCE [LARGE SCALE GENOMIC DNA]</scope>
    <source>
        <strain evidence="2 3">RY-1</strain>
    </source>
</reference>
<evidence type="ECO:0000313" key="2">
    <source>
        <dbReference type="EMBL" id="MCF1714471.1"/>
    </source>
</evidence>
<gene>
    <name evidence="2" type="ORF">L0U88_07510</name>
</gene>
<protein>
    <submittedName>
        <fullName evidence="2">Uncharacterized protein</fullName>
    </submittedName>
</protein>
<comment type="caution">
    <text evidence="2">The sequence shown here is derived from an EMBL/GenBank/DDBJ whole genome shotgun (WGS) entry which is preliminary data.</text>
</comment>
<dbReference type="Proteomes" id="UP001200145">
    <property type="component" value="Unassembled WGS sequence"/>
</dbReference>
<organism evidence="2 3">
    <name type="scientific">Flavihumibacter fluminis</name>
    <dbReference type="NCBI Taxonomy" id="2909236"/>
    <lineage>
        <taxon>Bacteria</taxon>
        <taxon>Pseudomonadati</taxon>
        <taxon>Bacteroidota</taxon>
        <taxon>Chitinophagia</taxon>
        <taxon>Chitinophagales</taxon>
        <taxon>Chitinophagaceae</taxon>
        <taxon>Flavihumibacter</taxon>
    </lineage>
</organism>
<sequence>MEEGTKETGNEGEGGHGRWAEEDGEKGEWKGEDRKKGNGGEKGLIQISGKYP</sequence>
<proteinExistence type="predicted"/>
<dbReference type="RefSeq" id="WP_234865179.1">
    <property type="nucleotide sequence ID" value="NZ_JAKEVY010000002.1"/>
</dbReference>
<accession>A0ABS9BFI7</accession>
<evidence type="ECO:0000313" key="3">
    <source>
        <dbReference type="Proteomes" id="UP001200145"/>
    </source>
</evidence>
<name>A0ABS9BFI7_9BACT</name>
<keyword evidence="3" id="KW-1185">Reference proteome</keyword>
<feature type="compositionally biased region" description="Basic and acidic residues" evidence="1">
    <location>
        <begin position="1"/>
        <end position="39"/>
    </location>
</feature>
<evidence type="ECO:0000256" key="1">
    <source>
        <dbReference type="SAM" id="MobiDB-lite"/>
    </source>
</evidence>
<dbReference type="EMBL" id="JAKEVY010000002">
    <property type="protein sequence ID" value="MCF1714471.1"/>
    <property type="molecule type" value="Genomic_DNA"/>
</dbReference>